<dbReference type="OrthoDB" id="186625at2759"/>
<proteinExistence type="predicted"/>
<dbReference type="PANTHER" id="PTHR34574">
    <property type="entry name" value="CALCIUM-BINDING EF-HAND FAMILY PROTEIN-RELATED"/>
    <property type="match status" value="1"/>
</dbReference>
<dbReference type="InterPro" id="IPR011992">
    <property type="entry name" value="EF-hand-dom_pair"/>
</dbReference>
<dbReference type="CDD" id="cd00051">
    <property type="entry name" value="EFh"/>
    <property type="match status" value="1"/>
</dbReference>
<feature type="domain" description="EF-hand" evidence="2">
    <location>
        <begin position="64"/>
        <end position="99"/>
    </location>
</feature>
<sequence>MSVAVLDSNTVIRFIEAKEAFKNCVEKYFKLVDSNGDGGICREKFKEGFGWLFTVELKSATKEGIDEFYSMIFDKFDKDRNGKLDLNEFTSLVEEIMRAMALGMGSLPVIVAVDQDSLLMMAVQHEIGSK</sequence>
<dbReference type="AlphaFoldDB" id="A0A9W7GUE7"/>
<dbReference type="Proteomes" id="UP001165190">
    <property type="component" value="Unassembled WGS sequence"/>
</dbReference>
<dbReference type="SMART" id="SM00054">
    <property type="entry name" value="EFh"/>
    <property type="match status" value="2"/>
</dbReference>
<reference evidence="3" key="1">
    <citation type="submission" date="2023-05" db="EMBL/GenBank/DDBJ databases">
        <title>Genome and transcriptome analyses reveal genes involved in the formation of fine ridges on petal epidermal cells in Hibiscus trionum.</title>
        <authorList>
            <person name="Koshimizu S."/>
            <person name="Masuda S."/>
            <person name="Ishii T."/>
            <person name="Shirasu K."/>
            <person name="Hoshino A."/>
            <person name="Arita M."/>
        </authorList>
    </citation>
    <scope>NUCLEOTIDE SEQUENCE</scope>
    <source>
        <strain evidence="3">Hamamatsu line</strain>
    </source>
</reference>
<keyword evidence="1" id="KW-0106">Calcium</keyword>
<organism evidence="3 4">
    <name type="scientific">Hibiscus trionum</name>
    <name type="common">Flower of an hour</name>
    <dbReference type="NCBI Taxonomy" id="183268"/>
    <lineage>
        <taxon>Eukaryota</taxon>
        <taxon>Viridiplantae</taxon>
        <taxon>Streptophyta</taxon>
        <taxon>Embryophyta</taxon>
        <taxon>Tracheophyta</taxon>
        <taxon>Spermatophyta</taxon>
        <taxon>Magnoliopsida</taxon>
        <taxon>eudicotyledons</taxon>
        <taxon>Gunneridae</taxon>
        <taxon>Pentapetalae</taxon>
        <taxon>rosids</taxon>
        <taxon>malvids</taxon>
        <taxon>Malvales</taxon>
        <taxon>Malvaceae</taxon>
        <taxon>Malvoideae</taxon>
        <taxon>Hibiscus</taxon>
    </lineage>
</organism>
<protein>
    <recommendedName>
        <fullName evidence="2">EF-hand domain-containing protein</fullName>
    </recommendedName>
</protein>
<evidence type="ECO:0000313" key="3">
    <source>
        <dbReference type="EMBL" id="GMI65247.1"/>
    </source>
</evidence>
<evidence type="ECO:0000313" key="4">
    <source>
        <dbReference type="Proteomes" id="UP001165190"/>
    </source>
</evidence>
<dbReference type="PROSITE" id="PS00018">
    <property type="entry name" value="EF_HAND_1"/>
    <property type="match status" value="1"/>
</dbReference>
<name>A0A9W7GUE7_HIBTR</name>
<dbReference type="PANTHER" id="PTHR34574:SF12">
    <property type="entry name" value="CALCIUM-BINDING EF HAND FAMILY PROTEIN"/>
    <property type="match status" value="1"/>
</dbReference>
<keyword evidence="4" id="KW-1185">Reference proteome</keyword>
<dbReference type="InterPro" id="IPR018247">
    <property type="entry name" value="EF_Hand_1_Ca_BS"/>
</dbReference>
<dbReference type="GO" id="GO:0005509">
    <property type="term" value="F:calcium ion binding"/>
    <property type="evidence" value="ECO:0007669"/>
    <property type="project" value="InterPro"/>
</dbReference>
<feature type="domain" description="EF-hand" evidence="2">
    <location>
        <begin position="20"/>
        <end position="55"/>
    </location>
</feature>
<accession>A0A9W7GUE7</accession>
<evidence type="ECO:0000256" key="1">
    <source>
        <dbReference type="ARBA" id="ARBA00022837"/>
    </source>
</evidence>
<dbReference type="PROSITE" id="PS50222">
    <property type="entry name" value="EF_HAND_2"/>
    <property type="match status" value="2"/>
</dbReference>
<dbReference type="InterPro" id="IPR002048">
    <property type="entry name" value="EF_hand_dom"/>
</dbReference>
<evidence type="ECO:0000259" key="2">
    <source>
        <dbReference type="PROSITE" id="PS50222"/>
    </source>
</evidence>
<dbReference type="EMBL" id="BSYR01000003">
    <property type="protein sequence ID" value="GMI65247.1"/>
    <property type="molecule type" value="Genomic_DNA"/>
</dbReference>
<gene>
    <name evidence="3" type="ORF">HRI_000194000</name>
</gene>
<dbReference type="Gene3D" id="1.10.238.10">
    <property type="entry name" value="EF-hand"/>
    <property type="match status" value="1"/>
</dbReference>
<dbReference type="Pfam" id="PF13499">
    <property type="entry name" value="EF-hand_7"/>
    <property type="match status" value="1"/>
</dbReference>
<comment type="caution">
    <text evidence="3">The sequence shown here is derived from an EMBL/GenBank/DDBJ whole genome shotgun (WGS) entry which is preliminary data.</text>
</comment>
<dbReference type="SUPFAM" id="SSF47473">
    <property type="entry name" value="EF-hand"/>
    <property type="match status" value="1"/>
</dbReference>